<dbReference type="AlphaFoldDB" id="A0A8J4WVY8"/>
<comment type="caution">
    <text evidence="1">The sequence shown here is derived from an EMBL/GenBank/DDBJ whole genome shotgun (WGS) entry which is preliminary data.</text>
</comment>
<accession>A0A8J4WVY8</accession>
<name>A0A8J4WVY8_9TREM</name>
<keyword evidence="2" id="KW-1185">Reference proteome</keyword>
<gene>
    <name evidence="1" type="ORF">PHET_07941</name>
</gene>
<evidence type="ECO:0000313" key="2">
    <source>
        <dbReference type="Proteomes" id="UP000748531"/>
    </source>
</evidence>
<organism evidence="1 2">
    <name type="scientific">Paragonimus heterotremus</name>
    <dbReference type="NCBI Taxonomy" id="100268"/>
    <lineage>
        <taxon>Eukaryota</taxon>
        <taxon>Metazoa</taxon>
        <taxon>Spiralia</taxon>
        <taxon>Lophotrochozoa</taxon>
        <taxon>Platyhelminthes</taxon>
        <taxon>Trematoda</taxon>
        <taxon>Digenea</taxon>
        <taxon>Plagiorchiida</taxon>
        <taxon>Troglotremata</taxon>
        <taxon>Troglotrematidae</taxon>
        <taxon>Paragonimus</taxon>
    </lineage>
</organism>
<reference evidence="1" key="1">
    <citation type="submission" date="2019-05" db="EMBL/GenBank/DDBJ databases">
        <title>Annotation for the trematode Paragonimus heterotremus.</title>
        <authorList>
            <person name="Choi Y.-J."/>
        </authorList>
    </citation>
    <scope>NUCLEOTIDE SEQUENCE</scope>
    <source>
        <strain evidence="1">LC</strain>
    </source>
</reference>
<proteinExistence type="predicted"/>
<evidence type="ECO:0000313" key="1">
    <source>
        <dbReference type="EMBL" id="KAF5399127.1"/>
    </source>
</evidence>
<dbReference type="Proteomes" id="UP000748531">
    <property type="component" value="Unassembled WGS sequence"/>
</dbReference>
<protein>
    <submittedName>
        <fullName evidence="1">Uncharacterized protein</fullName>
    </submittedName>
</protein>
<dbReference type="EMBL" id="LUCH01004326">
    <property type="protein sequence ID" value="KAF5399127.1"/>
    <property type="molecule type" value="Genomic_DNA"/>
</dbReference>
<sequence length="28" mass="3260">MRDYGRSIRQTIFHHCGLAAIRPPTPHK</sequence>